<dbReference type="GO" id="GO:0008531">
    <property type="term" value="F:riboflavin kinase activity"/>
    <property type="evidence" value="ECO:0007669"/>
    <property type="project" value="UniProtKB-EC"/>
</dbReference>
<evidence type="ECO:0000313" key="9">
    <source>
        <dbReference type="EMBL" id="OGZ44233.1"/>
    </source>
</evidence>
<proteinExistence type="predicted"/>
<dbReference type="STRING" id="1802114.A2719_00235"/>
<sequence>MQKFTGVAVKGEGRATQLGFPTANIPLTDDFPSGIYAGKVTREGQDYLAAIYADIERNLLEAHLLDFSGDLTGETLVVIPIKKIRESKKFENDEALRAAIENDIRDVRRMLET</sequence>
<keyword evidence="4" id="KW-0808">Transferase</keyword>
<keyword evidence="3" id="KW-0288">FMN</keyword>
<dbReference type="InterPro" id="IPR015865">
    <property type="entry name" value="Riboflavin_kinase_bac/euk"/>
</dbReference>
<dbReference type="Gene3D" id="2.40.30.30">
    <property type="entry name" value="Riboflavin kinase-like"/>
    <property type="match status" value="1"/>
</dbReference>
<evidence type="ECO:0000313" key="10">
    <source>
        <dbReference type="Proteomes" id="UP000177480"/>
    </source>
</evidence>
<dbReference type="GO" id="GO:0005524">
    <property type="term" value="F:ATP binding"/>
    <property type="evidence" value="ECO:0007669"/>
    <property type="project" value="UniProtKB-KW"/>
</dbReference>
<evidence type="ECO:0000256" key="1">
    <source>
        <dbReference type="ARBA" id="ARBA00012105"/>
    </source>
</evidence>
<dbReference type="InterPro" id="IPR023465">
    <property type="entry name" value="Riboflavin_kinase_dom_sf"/>
</dbReference>
<name>A0A1G2G1P9_9BACT</name>
<gene>
    <name evidence="9" type="ORF">A2719_00235</name>
</gene>
<dbReference type="PANTHER" id="PTHR22749">
    <property type="entry name" value="RIBOFLAVIN KINASE/FMN ADENYLYLTRANSFERASE"/>
    <property type="match status" value="1"/>
</dbReference>
<dbReference type="Pfam" id="PF01687">
    <property type="entry name" value="Flavokinase"/>
    <property type="match status" value="1"/>
</dbReference>
<keyword evidence="6" id="KW-0067">ATP-binding</keyword>
<dbReference type="SMART" id="SM00904">
    <property type="entry name" value="Flavokinase"/>
    <property type="match status" value="1"/>
</dbReference>
<feature type="domain" description="Riboflavin kinase" evidence="8">
    <location>
        <begin position="1"/>
        <end position="112"/>
    </location>
</feature>
<evidence type="ECO:0000256" key="3">
    <source>
        <dbReference type="ARBA" id="ARBA00022643"/>
    </source>
</evidence>
<comment type="catalytic activity">
    <reaction evidence="7">
        <text>riboflavin + ATP = FMN + ADP + H(+)</text>
        <dbReference type="Rhea" id="RHEA:14357"/>
        <dbReference type="ChEBI" id="CHEBI:15378"/>
        <dbReference type="ChEBI" id="CHEBI:30616"/>
        <dbReference type="ChEBI" id="CHEBI:57986"/>
        <dbReference type="ChEBI" id="CHEBI:58210"/>
        <dbReference type="ChEBI" id="CHEBI:456216"/>
        <dbReference type="EC" id="2.7.1.26"/>
    </reaction>
</comment>
<evidence type="ECO:0000256" key="6">
    <source>
        <dbReference type="ARBA" id="ARBA00022840"/>
    </source>
</evidence>
<keyword evidence="2" id="KW-0285">Flavoprotein</keyword>
<accession>A0A1G2G1P9</accession>
<dbReference type="EMBL" id="MHNK01000006">
    <property type="protein sequence ID" value="OGZ44233.1"/>
    <property type="molecule type" value="Genomic_DNA"/>
</dbReference>
<organism evidence="9 10">
    <name type="scientific">Candidatus Ryanbacteria bacterium RIFCSPHIGHO2_01_FULL_45_22</name>
    <dbReference type="NCBI Taxonomy" id="1802114"/>
    <lineage>
        <taxon>Bacteria</taxon>
        <taxon>Candidatus Ryaniibacteriota</taxon>
    </lineage>
</organism>
<evidence type="ECO:0000256" key="5">
    <source>
        <dbReference type="ARBA" id="ARBA00022741"/>
    </source>
</evidence>
<dbReference type="EC" id="2.7.1.26" evidence="1"/>
<keyword evidence="5" id="KW-0547">Nucleotide-binding</keyword>
<evidence type="ECO:0000256" key="2">
    <source>
        <dbReference type="ARBA" id="ARBA00022630"/>
    </source>
</evidence>
<dbReference type="GO" id="GO:0009398">
    <property type="term" value="P:FMN biosynthetic process"/>
    <property type="evidence" value="ECO:0007669"/>
    <property type="project" value="TreeGrafter"/>
</dbReference>
<evidence type="ECO:0000256" key="7">
    <source>
        <dbReference type="ARBA" id="ARBA00047880"/>
    </source>
</evidence>
<dbReference type="GO" id="GO:0009231">
    <property type="term" value="P:riboflavin biosynthetic process"/>
    <property type="evidence" value="ECO:0007669"/>
    <property type="project" value="InterPro"/>
</dbReference>
<evidence type="ECO:0000259" key="8">
    <source>
        <dbReference type="SMART" id="SM00904"/>
    </source>
</evidence>
<evidence type="ECO:0000256" key="4">
    <source>
        <dbReference type="ARBA" id="ARBA00022679"/>
    </source>
</evidence>
<dbReference type="AlphaFoldDB" id="A0A1G2G1P9"/>
<protein>
    <recommendedName>
        <fullName evidence="1">riboflavin kinase</fullName>
        <ecNumber evidence="1">2.7.1.26</ecNumber>
    </recommendedName>
</protein>
<dbReference type="SUPFAM" id="SSF82114">
    <property type="entry name" value="Riboflavin kinase-like"/>
    <property type="match status" value="1"/>
</dbReference>
<dbReference type="InterPro" id="IPR023468">
    <property type="entry name" value="Riboflavin_kinase"/>
</dbReference>
<dbReference type="Proteomes" id="UP000177480">
    <property type="component" value="Unassembled WGS sequence"/>
</dbReference>
<comment type="caution">
    <text evidence="9">The sequence shown here is derived from an EMBL/GenBank/DDBJ whole genome shotgun (WGS) entry which is preliminary data.</text>
</comment>
<dbReference type="PANTHER" id="PTHR22749:SF6">
    <property type="entry name" value="RIBOFLAVIN KINASE"/>
    <property type="match status" value="1"/>
</dbReference>
<reference evidence="9 10" key="1">
    <citation type="journal article" date="2016" name="Nat. Commun.">
        <title>Thousands of microbial genomes shed light on interconnected biogeochemical processes in an aquifer system.</title>
        <authorList>
            <person name="Anantharaman K."/>
            <person name="Brown C.T."/>
            <person name="Hug L.A."/>
            <person name="Sharon I."/>
            <person name="Castelle C.J."/>
            <person name="Probst A.J."/>
            <person name="Thomas B.C."/>
            <person name="Singh A."/>
            <person name="Wilkins M.J."/>
            <person name="Karaoz U."/>
            <person name="Brodie E.L."/>
            <person name="Williams K.H."/>
            <person name="Hubbard S.S."/>
            <person name="Banfield J.F."/>
        </authorList>
    </citation>
    <scope>NUCLEOTIDE SEQUENCE [LARGE SCALE GENOMIC DNA]</scope>
</reference>